<keyword evidence="3 7" id="KW-0812">Transmembrane</keyword>
<dbReference type="PANTHER" id="PTHR21716">
    <property type="entry name" value="TRANSMEMBRANE PROTEIN"/>
    <property type="match status" value="1"/>
</dbReference>
<comment type="similarity">
    <text evidence="2">Belongs to the autoinducer-2 exporter (AI-2E) (TC 2.A.86) family.</text>
</comment>
<reference evidence="8 9" key="1">
    <citation type="submission" date="2020-08" db="EMBL/GenBank/DDBJ databases">
        <title>Genomic Encyclopedia of Type Strains, Phase IV (KMG-IV): sequencing the most valuable type-strain genomes for metagenomic binning, comparative biology and taxonomic classification.</title>
        <authorList>
            <person name="Goeker M."/>
        </authorList>
    </citation>
    <scope>NUCLEOTIDE SEQUENCE [LARGE SCALE GENOMIC DNA]</scope>
    <source>
        <strain evidence="8 9">DSM 22198</strain>
    </source>
</reference>
<dbReference type="InterPro" id="IPR002549">
    <property type="entry name" value="AI-2E-like"/>
</dbReference>
<evidence type="ECO:0000313" key="9">
    <source>
        <dbReference type="Proteomes" id="UP000539175"/>
    </source>
</evidence>
<comment type="caution">
    <text evidence="8">The sequence shown here is derived from an EMBL/GenBank/DDBJ whole genome shotgun (WGS) entry which is preliminary data.</text>
</comment>
<evidence type="ECO:0000256" key="3">
    <source>
        <dbReference type="ARBA" id="ARBA00022692"/>
    </source>
</evidence>
<keyword evidence="9" id="KW-1185">Reference proteome</keyword>
<dbReference type="Pfam" id="PF01594">
    <property type="entry name" value="AI-2E_transport"/>
    <property type="match status" value="1"/>
</dbReference>
<name>A0A7X0AX93_9PROT</name>
<protein>
    <submittedName>
        <fullName evidence="8">Putative PurR-regulated permease PerM</fullName>
    </submittedName>
</protein>
<feature type="transmembrane region" description="Helical" evidence="7">
    <location>
        <begin position="305"/>
        <end position="338"/>
    </location>
</feature>
<feature type="transmembrane region" description="Helical" evidence="7">
    <location>
        <begin position="213"/>
        <end position="241"/>
    </location>
</feature>
<feature type="transmembrane region" description="Helical" evidence="7">
    <location>
        <begin position="275"/>
        <end position="293"/>
    </location>
</feature>
<feature type="transmembrane region" description="Helical" evidence="7">
    <location>
        <begin position="247"/>
        <end position="268"/>
    </location>
</feature>
<feature type="transmembrane region" description="Helical" evidence="7">
    <location>
        <begin position="56"/>
        <end position="81"/>
    </location>
</feature>
<evidence type="ECO:0000313" key="8">
    <source>
        <dbReference type="EMBL" id="MBB6251809.1"/>
    </source>
</evidence>
<keyword evidence="5 7" id="KW-0472">Membrane</keyword>
<feature type="transmembrane region" description="Helical" evidence="7">
    <location>
        <begin position="152"/>
        <end position="172"/>
    </location>
</feature>
<evidence type="ECO:0000256" key="4">
    <source>
        <dbReference type="ARBA" id="ARBA00022989"/>
    </source>
</evidence>
<dbReference type="RefSeq" id="WP_184800612.1">
    <property type="nucleotide sequence ID" value="NZ_JACIIZ010000006.1"/>
</dbReference>
<dbReference type="AlphaFoldDB" id="A0A7X0AX93"/>
<evidence type="ECO:0000256" key="6">
    <source>
        <dbReference type="SAM" id="MobiDB-lite"/>
    </source>
</evidence>
<feature type="region of interest" description="Disordered" evidence="6">
    <location>
        <begin position="364"/>
        <end position="384"/>
    </location>
</feature>
<sequence>MAETHVGRQIRFWLIGLALGVAFIWLLRGMLLPFVAGMAIAYLLDPVADRLEGFGMPRLAATCVVLLVFIIVVGLGILLLVPLIQQQVGQLIESLPAIITWARDETMQRVRSLIAALPPDDIERLRGAASEYAGTLVGWGADFIKNLFTGGAALFGLISLLFITPVVAFYLLRDWDRMVATLDGWLPREYAGVIREQLRAVDRTLAGFVRGQATVCLALGAFYALTMTAVGLNFGLVIGLIAGILSFIPYVGTVVGFGASVGVALFQFHDVWREGLVVALYVLGHLLEGYVLTPKLVGDKVGLHPVWVMFALLAGGSLFGFTGVLLAVPVAAIIGVLVRFALRQYLASSYYTGVPPEVEVPRADPAQEGLVPPGMDAGASPPVP</sequence>
<evidence type="ECO:0000256" key="2">
    <source>
        <dbReference type="ARBA" id="ARBA00009773"/>
    </source>
</evidence>
<gene>
    <name evidence="8" type="ORF">FHS74_002369</name>
</gene>
<feature type="transmembrane region" description="Helical" evidence="7">
    <location>
        <begin position="12"/>
        <end position="44"/>
    </location>
</feature>
<organism evidence="8 9">
    <name type="scientific">Nitrospirillum iridis</name>
    <dbReference type="NCBI Taxonomy" id="765888"/>
    <lineage>
        <taxon>Bacteria</taxon>
        <taxon>Pseudomonadati</taxon>
        <taxon>Pseudomonadota</taxon>
        <taxon>Alphaproteobacteria</taxon>
        <taxon>Rhodospirillales</taxon>
        <taxon>Azospirillaceae</taxon>
        <taxon>Nitrospirillum</taxon>
    </lineage>
</organism>
<accession>A0A7X0AX93</accession>
<dbReference type="EMBL" id="JACIIZ010000006">
    <property type="protein sequence ID" value="MBB6251809.1"/>
    <property type="molecule type" value="Genomic_DNA"/>
</dbReference>
<dbReference type="GO" id="GO:0055085">
    <property type="term" value="P:transmembrane transport"/>
    <property type="evidence" value="ECO:0007669"/>
    <property type="project" value="TreeGrafter"/>
</dbReference>
<dbReference type="PANTHER" id="PTHR21716:SF64">
    <property type="entry name" value="AI-2 TRANSPORT PROTEIN TQSA"/>
    <property type="match status" value="1"/>
</dbReference>
<dbReference type="Proteomes" id="UP000539175">
    <property type="component" value="Unassembled WGS sequence"/>
</dbReference>
<proteinExistence type="inferred from homology"/>
<evidence type="ECO:0000256" key="1">
    <source>
        <dbReference type="ARBA" id="ARBA00004141"/>
    </source>
</evidence>
<comment type="subcellular location">
    <subcellularLocation>
        <location evidence="1">Membrane</location>
        <topology evidence="1">Multi-pass membrane protein</topology>
    </subcellularLocation>
</comment>
<evidence type="ECO:0000256" key="5">
    <source>
        <dbReference type="ARBA" id="ARBA00023136"/>
    </source>
</evidence>
<evidence type="ECO:0000256" key="7">
    <source>
        <dbReference type="SAM" id="Phobius"/>
    </source>
</evidence>
<keyword evidence="4 7" id="KW-1133">Transmembrane helix</keyword>
<dbReference type="GO" id="GO:0005886">
    <property type="term" value="C:plasma membrane"/>
    <property type="evidence" value="ECO:0007669"/>
    <property type="project" value="UniProtKB-SubCell"/>
</dbReference>